<proteinExistence type="predicted"/>
<organism evidence="7">
    <name type="scientific">marine sediment metagenome</name>
    <dbReference type="NCBI Taxonomy" id="412755"/>
    <lineage>
        <taxon>unclassified sequences</taxon>
        <taxon>metagenomes</taxon>
        <taxon>ecological metagenomes</taxon>
    </lineage>
</organism>
<dbReference type="Pfam" id="PF13181">
    <property type="entry name" value="TPR_8"/>
    <property type="match status" value="1"/>
</dbReference>
<evidence type="ECO:0000259" key="6">
    <source>
        <dbReference type="Pfam" id="PF04932"/>
    </source>
</evidence>
<dbReference type="PROSITE" id="PS50005">
    <property type="entry name" value="TPR"/>
    <property type="match status" value="1"/>
</dbReference>
<feature type="domain" description="O-antigen ligase-related" evidence="6">
    <location>
        <begin position="237"/>
        <end position="375"/>
    </location>
</feature>
<comment type="subcellular location">
    <subcellularLocation>
        <location evidence="1">Membrane</location>
        <topology evidence="1">Multi-pass membrane protein</topology>
    </subcellularLocation>
</comment>
<dbReference type="InterPro" id="IPR007016">
    <property type="entry name" value="O-antigen_ligase-rel_domated"/>
</dbReference>
<keyword evidence="3 5" id="KW-1133">Transmembrane helix</keyword>
<evidence type="ECO:0000256" key="5">
    <source>
        <dbReference type="SAM" id="Phobius"/>
    </source>
</evidence>
<feature type="transmembrane region" description="Helical" evidence="5">
    <location>
        <begin position="414"/>
        <end position="432"/>
    </location>
</feature>
<evidence type="ECO:0000256" key="2">
    <source>
        <dbReference type="ARBA" id="ARBA00022692"/>
    </source>
</evidence>
<comment type="caution">
    <text evidence="7">The sequence shown here is derived from an EMBL/GenBank/DDBJ whole genome shotgun (WGS) entry which is preliminary data.</text>
</comment>
<dbReference type="InterPro" id="IPR019734">
    <property type="entry name" value="TPR_rpt"/>
</dbReference>
<gene>
    <name evidence="7" type="ORF">LCGC14_0866620</name>
</gene>
<dbReference type="GO" id="GO:0016020">
    <property type="term" value="C:membrane"/>
    <property type="evidence" value="ECO:0007669"/>
    <property type="project" value="UniProtKB-SubCell"/>
</dbReference>
<dbReference type="EMBL" id="LAZR01002654">
    <property type="protein sequence ID" value="KKN27253.1"/>
    <property type="molecule type" value="Genomic_DNA"/>
</dbReference>
<evidence type="ECO:0000256" key="4">
    <source>
        <dbReference type="ARBA" id="ARBA00023136"/>
    </source>
</evidence>
<feature type="transmembrane region" description="Helical" evidence="5">
    <location>
        <begin position="360"/>
        <end position="384"/>
    </location>
</feature>
<dbReference type="InterPro" id="IPR011990">
    <property type="entry name" value="TPR-like_helical_dom_sf"/>
</dbReference>
<dbReference type="SMART" id="SM00028">
    <property type="entry name" value="TPR"/>
    <property type="match status" value="2"/>
</dbReference>
<dbReference type="PANTHER" id="PTHR37422:SF13">
    <property type="entry name" value="LIPOPOLYSACCHARIDE BIOSYNTHESIS PROTEIN PA4999-RELATED"/>
    <property type="match status" value="1"/>
</dbReference>
<feature type="transmembrane region" description="Helical" evidence="5">
    <location>
        <begin position="60"/>
        <end position="77"/>
    </location>
</feature>
<dbReference type="SUPFAM" id="SSF48452">
    <property type="entry name" value="TPR-like"/>
    <property type="match status" value="1"/>
</dbReference>
<feature type="transmembrane region" description="Helical" evidence="5">
    <location>
        <begin position="211"/>
        <end position="228"/>
    </location>
</feature>
<sequence length="611" mass="70260">MISPLHLQPARLYQQTDVNNGKIWKIKNIEMAGDKSLRPCRRLLALLSWYCLVANLMKKLELYLFILSIGLCTFVQSEKTIDYTMTTRQLVWSITTLVLFVSIAIRLIKRPADVDLSVVKRLIFPVSVCFFLVSAVTLLWTHNIGEGFYEVLKIFLTIVYLFVAVIVLKDKETFMKAMVIFGLALAIYGIVNIIQENNLGLVRGPMANKNPFSSALFLFLPFCLYGILKGRVLSILTAVLLLCVIFTLRTRAVLLAVFIAAIVATFSNKKAFYVTIFCIVVIGAVLVFFVGADVYSTESLRNGRYDMWSQTLNMTIDHPFGVGIGSWEIYISKYIKNMNDFMISHVNQKEYFTRPHNGDLLVLAETSIIGLLLYLGIFVTALYYTFKSRSIYLYSFIIGYMAIEFFSFPRERPFHSMIITVLMALAILEYHRPVILKLPLRLRKPLFAYQHKMALAFAGIFVIGLLSVTIYDFAYRHKVELSLHRMYKAVAREDWDAVLDESDNYSILSDITPTSAPIAYYMAIANYRTGKKEKSFELFKEAERVNPYHVYVLMNLGHAYDKHGEFTKSVEIYERVVSLYPKFERARKSLRHTQNVQIINAMYFMNLFMKG</sequence>
<evidence type="ECO:0000256" key="1">
    <source>
        <dbReference type="ARBA" id="ARBA00004141"/>
    </source>
</evidence>
<keyword evidence="4 5" id="KW-0472">Membrane</keyword>
<reference evidence="7" key="1">
    <citation type="journal article" date="2015" name="Nature">
        <title>Complex archaea that bridge the gap between prokaryotes and eukaryotes.</title>
        <authorList>
            <person name="Spang A."/>
            <person name="Saw J.H."/>
            <person name="Jorgensen S.L."/>
            <person name="Zaremba-Niedzwiedzka K."/>
            <person name="Martijn J."/>
            <person name="Lind A.E."/>
            <person name="van Eijk R."/>
            <person name="Schleper C."/>
            <person name="Guy L."/>
            <person name="Ettema T.J."/>
        </authorList>
    </citation>
    <scope>NUCLEOTIDE SEQUENCE</scope>
</reference>
<protein>
    <recommendedName>
        <fullName evidence="6">O-antigen ligase-related domain-containing protein</fullName>
    </recommendedName>
</protein>
<feature type="transmembrane region" description="Helical" evidence="5">
    <location>
        <begin position="391"/>
        <end position="408"/>
    </location>
</feature>
<feature type="transmembrane region" description="Helical" evidence="5">
    <location>
        <begin position="272"/>
        <end position="295"/>
    </location>
</feature>
<name>A0A0F9SCY8_9ZZZZ</name>
<dbReference type="InterPro" id="IPR051533">
    <property type="entry name" value="WaaL-like"/>
</dbReference>
<feature type="transmembrane region" description="Helical" evidence="5">
    <location>
        <begin position="174"/>
        <end position="191"/>
    </location>
</feature>
<evidence type="ECO:0000313" key="7">
    <source>
        <dbReference type="EMBL" id="KKN27253.1"/>
    </source>
</evidence>
<feature type="transmembrane region" description="Helical" evidence="5">
    <location>
        <begin position="89"/>
        <end position="109"/>
    </location>
</feature>
<dbReference type="AlphaFoldDB" id="A0A0F9SCY8"/>
<dbReference type="PANTHER" id="PTHR37422">
    <property type="entry name" value="TEICHURONIC ACID BIOSYNTHESIS PROTEIN TUAE"/>
    <property type="match status" value="1"/>
</dbReference>
<feature type="transmembrane region" description="Helical" evidence="5">
    <location>
        <begin position="453"/>
        <end position="474"/>
    </location>
</feature>
<dbReference type="Gene3D" id="1.25.40.10">
    <property type="entry name" value="Tetratricopeptide repeat domain"/>
    <property type="match status" value="1"/>
</dbReference>
<feature type="transmembrane region" description="Helical" evidence="5">
    <location>
        <begin position="121"/>
        <end position="141"/>
    </location>
</feature>
<keyword evidence="2 5" id="KW-0812">Transmembrane</keyword>
<accession>A0A0F9SCY8</accession>
<feature type="transmembrane region" description="Helical" evidence="5">
    <location>
        <begin position="235"/>
        <end position="266"/>
    </location>
</feature>
<feature type="transmembrane region" description="Helical" evidence="5">
    <location>
        <begin position="147"/>
        <end position="167"/>
    </location>
</feature>
<evidence type="ECO:0000256" key="3">
    <source>
        <dbReference type="ARBA" id="ARBA00022989"/>
    </source>
</evidence>
<dbReference type="Pfam" id="PF04932">
    <property type="entry name" value="Wzy_C"/>
    <property type="match status" value="1"/>
</dbReference>